<dbReference type="EMBL" id="NPEZ01000001">
    <property type="protein sequence ID" value="OZT78580.1"/>
    <property type="molecule type" value="Genomic_DNA"/>
</dbReference>
<name>A0A265EAM7_9STAP</name>
<accession>A0A265EAM7</accession>
<sequence length="405" mass="48099">MNLDYFDYNPLKDYIPLLHNIESDKDFNLFQITGYPHYENVASRVFEFFFNPEERHGLGTLFLKALAEFIDIDPIDLVTEEAWQIEREHPTYNNNRIDLLLVSDSYVIGIENKVWASEHNDLNDYDYYMTHHYRGRILKKVILSLNTSKFENPSWIKITYEEFFKKINILIDENSTDSNPKAITLLYDFFENFSILKGDKRLNMEYQEQLQSFEKFIDKNYAAFKSIEKDFSKYKNECRQLRDDLYKSMEESSFRATVNKKINEELGNTNLKSYPRRIYRFNPPKAEMFSTIVIDTPLSVEENFELALDFQFGFNSSLSKSGLSIKAFIREKDKDAVKSNYTPRIKMYHNNSEMTDDENNANRMYHFFIPKEIWGKTDHELLGTLEETYIDIICKLDQKAFKLGK</sequence>
<evidence type="ECO:0008006" key="3">
    <source>
        <dbReference type="Google" id="ProtNLM"/>
    </source>
</evidence>
<dbReference type="AlphaFoldDB" id="A0A265EAM7"/>
<evidence type="ECO:0000313" key="2">
    <source>
        <dbReference type="Proteomes" id="UP000216682"/>
    </source>
</evidence>
<evidence type="ECO:0000313" key="1">
    <source>
        <dbReference type="EMBL" id="OZT78580.1"/>
    </source>
</evidence>
<reference evidence="1 2" key="1">
    <citation type="submission" date="2017-07" db="EMBL/GenBank/DDBJ databases">
        <title>Shotgun whole genome sequences of three halophilic bacterial isolates.</title>
        <authorList>
            <person name="Pozzo T."/>
            <person name="Higdon S.M."/>
            <person name="Quillaguaman J."/>
        </authorList>
    </citation>
    <scope>NUCLEOTIDE SEQUENCE [LARGE SCALE GENOMIC DNA]</scope>
    <source>
        <strain evidence="1 2">BU-1</strain>
    </source>
</reference>
<proteinExistence type="predicted"/>
<protein>
    <recommendedName>
        <fullName evidence="3">PD-(D/E)XK nuclease superfamily protein</fullName>
    </recommendedName>
</protein>
<dbReference type="InterPro" id="IPR029470">
    <property type="entry name" value="PDDEXK_4"/>
</dbReference>
<comment type="caution">
    <text evidence="1">The sequence shown here is derived from an EMBL/GenBank/DDBJ whole genome shotgun (WGS) entry which is preliminary data.</text>
</comment>
<dbReference type="Proteomes" id="UP000216682">
    <property type="component" value="Unassembled WGS sequence"/>
</dbReference>
<organism evidence="1 2">
    <name type="scientific">Salinicoccus roseus</name>
    <dbReference type="NCBI Taxonomy" id="45670"/>
    <lineage>
        <taxon>Bacteria</taxon>
        <taxon>Bacillati</taxon>
        <taxon>Bacillota</taxon>
        <taxon>Bacilli</taxon>
        <taxon>Bacillales</taxon>
        <taxon>Staphylococcaceae</taxon>
        <taxon>Salinicoccus</taxon>
    </lineage>
</organism>
<dbReference type="RefSeq" id="WP_094905967.1">
    <property type="nucleotide sequence ID" value="NZ_NPEZ01000001.1"/>
</dbReference>
<dbReference type="Pfam" id="PF14281">
    <property type="entry name" value="PDDEXK_4"/>
    <property type="match status" value="1"/>
</dbReference>
<gene>
    <name evidence="1" type="ORF">CFN03_04695</name>
</gene>